<organism evidence="1 2">
    <name type="scientific">Streptomyces bauhiniae</name>
    <dbReference type="NCBI Taxonomy" id="2340725"/>
    <lineage>
        <taxon>Bacteria</taxon>
        <taxon>Bacillati</taxon>
        <taxon>Actinomycetota</taxon>
        <taxon>Actinomycetes</taxon>
        <taxon>Kitasatosporales</taxon>
        <taxon>Streptomycetaceae</taxon>
        <taxon>Streptomyces</taxon>
    </lineage>
</organism>
<dbReference type="AlphaFoldDB" id="A0A7K3QZ65"/>
<dbReference type="GO" id="GO:0009236">
    <property type="term" value="P:cobalamin biosynthetic process"/>
    <property type="evidence" value="ECO:0007669"/>
    <property type="project" value="UniProtKB-UniPathway"/>
</dbReference>
<dbReference type="Pfam" id="PF02654">
    <property type="entry name" value="CobS"/>
    <property type="match status" value="1"/>
</dbReference>
<feature type="non-terminal residue" evidence="1">
    <location>
        <position position="1"/>
    </location>
</feature>
<proteinExistence type="predicted"/>
<comment type="caution">
    <text evidence="1">The sequence shown here is derived from an EMBL/GenBank/DDBJ whole genome shotgun (WGS) entry which is preliminary data.</text>
</comment>
<dbReference type="InterPro" id="IPR003805">
    <property type="entry name" value="CobS"/>
</dbReference>
<evidence type="ECO:0000313" key="2">
    <source>
        <dbReference type="Proteomes" id="UP000470520"/>
    </source>
</evidence>
<dbReference type="RefSeq" id="WP_203618700.1">
    <property type="nucleotide sequence ID" value="NZ_JAAGMR010000299.1"/>
</dbReference>
<name>A0A7K3QZ65_9ACTN</name>
<evidence type="ECO:0000313" key="1">
    <source>
        <dbReference type="EMBL" id="NEB95197.1"/>
    </source>
</evidence>
<protein>
    <submittedName>
        <fullName evidence="1">Adenosylcobinamide-GDP ribazoletransferase</fullName>
    </submittedName>
</protein>
<dbReference type="GO" id="GO:0008818">
    <property type="term" value="F:cobalamin 5'-phosphate synthase activity"/>
    <property type="evidence" value="ECO:0007669"/>
    <property type="project" value="InterPro"/>
</dbReference>
<dbReference type="GO" id="GO:0051073">
    <property type="term" value="F:adenosylcobinamide-GDP ribazoletransferase activity"/>
    <property type="evidence" value="ECO:0007669"/>
    <property type="project" value="InterPro"/>
</dbReference>
<dbReference type="Proteomes" id="UP000470520">
    <property type="component" value="Unassembled WGS sequence"/>
</dbReference>
<dbReference type="EMBL" id="JAAGMR010000299">
    <property type="protein sequence ID" value="NEB95197.1"/>
    <property type="molecule type" value="Genomic_DNA"/>
</dbReference>
<reference evidence="1 2" key="1">
    <citation type="submission" date="2020-01" db="EMBL/GenBank/DDBJ databases">
        <title>Insect and environment-associated Actinomycetes.</title>
        <authorList>
            <person name="Currrie C."/>
            <person name="Chevrette M."/>
            <person name="Carlson C."/>
            <person name="Stubbendieck R."/>
            <person name="Wendt-Pienkowski E."/>
        </authorList>
    </citation>
    <scope>NUCLEOTIDE SEQUENCE [LARGE SCALE GENOMIC DNA]</scope>
    <source>
        <strain evidence="1 2">SID7754</strain>
    </source>
</reference>
<gene>
    <name evidence="1" type="ORF">G3I21_26540</name>
</gene>
<keyword evidence="1" id="KW-0808">Transferase</keyword>
<sequence>ALAVGAAVTLAAGAGGALLGPWEAVRAAAAVPLCLVPAELLLRRCVSRFGGVTGDVFGALAETAATAALLVLCLGGTGPLGG</sequence>
<accession>A0A7K3QZ65</accession>
<dbReference type="UniPathway" id="UPA00148">
    <property type="reaction ID" value="UER00238"/>
</dbReference>